<comment type="similarity">
    <text evidence="2">Belongs to the lin-9 family.</text>
</comment>
<accession>A0AAN8ZTZ1</accession>
<feature type="compositionally biased region" description="Basic residues" evidence="5">
    <location>
        <begin position="105"/>
        <end position="114"/>
    </location>
</feature>
<feature type="domain" description="DIRP" evidence="6">
    <location>
        <begin position="183"/>
        <end position="290"/>
    </location>
</feature>
<dbReference type="GO" id="GO:0005654">
    <property type="term" value="C:nucleoplasm"/>
    <property type="evidence" value="ECO:0007669"/>
    <property type="project" value="TreeGrafter"/>
</dbReference>
<dbReference type="EMBL" id="JAXCGZ010022674">
    <property type="protein sequence ID" value="KAK7027509.1"/>
    <property type="molecule type" value="Genomic_DNA"/>
</dbReference>
<comment type="subcellular location">
    <subcellularLocation>
        <location evidence="1">Nucleus</location>
    </subcellularLocation>
</comment>
<comment type="caution">
    <text evidence="7">The sequence shown here is derived from an EMBL/GenBank/DDBJ whole genome shotgun (WGS) entry which is preliminary data.</text>
</comment>
<dbReference type="Pfam" id="PF06584">
    <property type="entry name" value="DIRP"/>
    <property type="match status" value="1"/>
</dbReference>
<evidence type="ECO:0000256" key="5">
    <source>
        <dbReference type="SAM" id="MobiDB-lite"/>
    </source>
</evidence>
<dbReference type="AlphaFoldDB" id="A0AAN8ZTZ1"/>
<proteinExistence type="inferred from homology"/>
<dbReference type="InterPro" id="IPR033471">
    <property type="entry name" value="DIRP"/>
</dbReference>
<evidence type="ECO:0000256" key="2">
    <source>
        <dbReference type="ARBA" id="ARBA00006732"/>
    </source>
</evidence>
<sequence>MADTLESDLDQSAEQQAALLLTFKNGLSSATSSSSIAFSQPQEPAPDFSPLSALGLQRVGEEKSIPPKDSPSIQLNRRGMPARMRKKNRLYFDDDLVSSPTQVKSPKKSTRGTPKKQLNPQPMPSSPAKIVDGIVSSPYAPEVTQEPQTIATPDKKIAQQNGVRLRNFLKLPQAHKWVYFEWFYSNIDKPLFGGENDFQIVLKEAFPQLQTRKLTRRQWGMIRRMMGKPRRCSQAFFQEECLSLDKKRQVLRLLQQRKITDISTLKDFPLPDQIPMQLVIGTKVTARIRKPENGLYTGVIDAVDTSNNTYRITFDRHGIGTHSIPDYEVLSSEGVEIMPLSSFSQKFRPRPPLGMVTPPRPILPKLETGSGTDSPAVSLTNDPILAQSPLKSSKLSMDDMLGGFPVKNLVQIVQLSKILRAKREKIGALREMNEQAEKQRSYSQELTLEYQRRYASLVLEIEKLNRDLNQCLLAVQLFCQEIAPEQGLSGPTLMPSQIRERCYEEAATIVDVTNHSSGSPQVNSPAVLDLITKLTSLMLQIKNLTESEVSAFELTSLQETLNEIRGSLDESNRVAFQNNIEVHMTHIMSAVSQMGTLQAFNSHSNSNSL</sequence>
<organism evidence="7 8">
    <name type="scientific">Halocaridina rubra</name>
    <name type="common">Hawaiian red shrimp</name>
    <dbReference type="NCBI Taxonomy" id="373956"/>
    <lineage>
        <taxon>Eukaryota</taxon>
        <taxon>Metazoa</taxon>
        <taxon>Ecdysozoa</taxon>
        <taxon>Arthropoda</taxon>
        <taxon>Crustacea</taxon>
        <taxon>Multicrustacea</taxon>
        <taxon>Malacostraca</taxon>
        <taxon>Eumalacostraca</taxon>
        <taxon>Eucarida</taxon>
        <taxon>Decapoda</taxon>
        <taxon>Pleocyemata</taxon>
        <taxon>Caridea</taxon>
        <taxon>Atyoidea</taxon>
        <taxon>Atyidae</taxon>
        <taxon>Halocaridina</taxon>
    </lineage>
</organism>
<evidence type="ECO:0000259" key="6">
    <source>
        <dbReference type="SMART" id="SM01135"/>
    </source>
</evidence>
<keyword evidence="3" id="KW-0539">Nucleus</keyword>
<dbReference type="GO" id="GO:0006357">
    <property type="term" value="P:regulation of transcription by RNA polymerase II"/>
    <property type="evidence" value="ECO:0007669"/>
    <property type="project" value="TreeGrafter"/>
</dbReference>
<evidence type="ECO:0000256" key="3">
    <source>
        <dbReference type="ARBA" id="ARBA00023242"/>
    </source>
</evidence>
<dbReference type="InterPro" id="IPR045831">
    <property type="entry name" value="LIN9_C"/>
</dbReference>
<dbReference type="GO" id="GO:0051726">
    <property type="term" value="P:regulation of cell cycle"/>
    <property type="evidence" value="ECO:0007669"/>
    <property type="project" value="TreeGrafter"/>
</dbReference>
<name>A0AAN8ZTZ1_HALRR</name>
<reference evidence="7 8" key="1">
    <citation type="submission" date="2023-11" db="EMBL/GenBank/DDBJ databases">
        <title>Halocaridina rubra genome assembly.</title>
        <authorList>
            <person name="Smith C."/>
        </authorList>
    </citation>
    <scope>NUCLEOTIDE SEQUENCE [LARGE SCALE GENOMIC DNA]</scope>
    <source>
        <strain evidence="7">EP-1</strain>
        <tissue evidence="7">Whole</tissue>
    </source>
</reference>
<dbReference type="PANTHER" id="PTHR21689:SF2">
    <property type="entry name" value="PROTEIN LIN-9 HOMOLOG"/>
    <property type="match status" value="1"/>
</dbReference>
<dbReference type="Proteomes" id="UP001381693">
    <property type="component" value="Unassembled WGS sequence"/>
</dbReference>
<protein>
    <submittedName>
        <fullName evidence="7">Protein lin-9</fullName>
    </submittedName>
</protein>
<dbReference type="InterPro" id="IPR010561">
    <property type="entry name" value="LIN-9/ALY1"/>
</dbReference>
<evidence type="ECO:0000256" key="1">
    <source>
        <dbReference type="ARBA" id="ARBA00004123"/>
    </source>
</evidence>
<evidence type="ECO:0000313" key="8">
    <source>
        <dbReference type="Proteomes" id="UP001381693"/>
    </source>
</evidence>
<feature type="coiled-coil region" evidence="4">
    <location>
        <begin position="419"/>
        <end position="449"/>
    </location>
</feature>
<dbReference type="Pfam" id="PF19438">
    <property type="entry name" value="LIN9_C"/>
    <property type="match status" value="1"/>
</dbReference>
<dbReference type="GO" id="GO:0006351">
    <property type="term" value="P:DNA-templated transcription"/>
    <property type="evidence" value="ECO:0007669"/>
    <property type="project" value="InterPro"/>
</dbReference>
<dbReference type="PANTHER" id="PTHR21689">
    <property type="entry name" value="LIN-9"/>
    <property type="match status" value="1"/>
</dbReference>
<gene>
    <name evidence="7" type="primary">LIN9</name>
    <name evidence="7" type="ORF">SK128_000201</name>
</gene>
<feature type="region of interest" description="Disordered" evidence="5">
    <location>
        <begin position="31"/>
        <end position="129"/>
    </location>
</feature>
<evidence type="ECO:0000313" key="7">
    <source>
        <dbReference type="EMBL" id="KAK7027509.1"/>
    </source>
</evidence>
<keyword evidence="8" id="KW-1185">Reference proteome</keyword>
<evidence type="ECO:0000256" key="4">
    <source>
        <dbReference type="SAM" id="Coils"/>
    </source>
</evidence>
<dbReference type="GO" id="GO:0017053">
    <property type="term" value="C:transcription repressor complex"/>
    <property type="evidence" value="ECO:0007669"/>
    <property type="project" value="InterPro"/>
</dbReference>
<dbReference type="SMART" id="SM01135">
    <property type="entry name" value="DIRP"/>
    <property type="match status" value="1"/>
</dbReference>
<dbReference type="GO" id="GO:0003677">
    <property type="term" value="F:DNA binding"/>
    <property type="evidence" value="ECO:0007669"/>
    <property type="project" value="TreeGrafter"/>
</dbReference>
<keyword evidence="4" id="KW-0175">Coiled coil</keyword>